<name>A0A8H6T9I9_9AGAR</name>
<protein>
    <recommendedName>
        <fullName evidence="3">F-box domain-containing protein</fullName>
    </recommendedName>
</protein>
<reference evidence="1" key="1">
    <citation type="submission" date="2020-05" db="EMBL/GenBank/DDBJ databases">
        <title>Mycena genomes resolve the evolution of fungal bioluminescence.</title>
        <authorList>
            <person name="Tsai I.J."/>
        </authorList>
    </citation>
    <scope>NUCLEOTIDE SEQUENCE</scope>
    <source>
        <strain evidence="1">171206Taipei</strain>
    </source>
</reference>
<proteinExistence type="predicted"/>
<sequence>MIKCSGNCPSHCVASISYENPAIPHPNLVHDNDAVPTDAQVDEIRSAIALATQTLASIDQAISTLLREVAELHDKRRETELFIASQSAVIAGVRRLSNELLLEIFSYCANPVYPPFHKYNPISKILQVSGRWRAVALGFPCLWQNINLTGGLRLREEHLLRHISLQIERTGQTPLSVLLRASQTTSLDLLGVVMAEAARWRQADIHLYPFHLQHIFSDPIPVFGMLTKLLLVINRDLEGFLGMEPEGFLGRFPALVELSLKLGFRTVPPAFHGVWGRLLQCKLEECRSRDVLHILPLFSQGCRLIMKACGEADFTGGDRDEPSGLICRISALSIVAPHSKDVFFGELLNLILVAPHLRELCLPATQNLVPSTISFLARSGCALSHLRLQTPDQHVPSAAILINFLKCSELQDLLYIDLVLHKERDADSIFDLFLQPEVLARLETLTIRETDVGFVWITELHQARQSVLRKLGVPYGTMVPKPPLAGLDVHVYRQLGSDENLIPVAHAPPRVLMRGET</sequence>
<accession>A0A8H6T9I9</accession>
<dbReference type="RefSeq" id="XP_037224794.1">
    <property type="nucleotide sequence ID" value="XM_037359699.1"/>
</dbReference>
<evidence type="ECO:0008006" key="3">
    <source>
        <dbReference type="Google" id="ProtNLM"/>
    </source>
</evidence>
<dbReference type="AlphaFoldDB" id="A0A8H6T9I9"/>
<evidence type="ECO:0000313" key="2">
    <source>
        <dbReference type="Proteomes" id="UP000636479"/>
    </source>
</evidence>
<organism evidence="1 2">
    <name type="scientific">Mycena indigotica</name>
    <dbReference type="NCBI Taxonomy" id="2126181"/>
    <lineage>
        <taxon>Eukaryota</taxon>
        <taxon>Fungi</taxon>
        <taxon>Dikarya</taxon>
        <taxon>Basidiomycota</taxon>
        <taxon>Agaricomycotina</taxon>
        <taxon>Agaricomycetes</taxon>
        <taxon>Agaricomycetidae</taxon>
        <taxon>Agaricales</taxon>
        <taxon>Marasmiineae</taxon>
        <taxon>Mycenaceae</taxon>
        <taxon>Mycena</taxon>
    </lineage>
</organism>
<dbReference type="GeneID" id="59342215"/>
<evidence type="ECO:0000313" key="1">
    <source>
        <dbReference type="EMBL" id="KAF7312686.1"/>
    </source>
</evidence>
<comment type="caution">
    <text evidence="1">The sequence shown here is derived from an EMBL/GenBank/DDBJ whole genome shotgun (WGS) entry which is preliminary data.</text>
</comment>
<keyword evidence="2" id="KW-1185">Reference proteome</keyword>
<dbReference type="EMBL" id="JACAZF010000002">
    <property type="protein sequence ID" value="KAF7312686.1"/>
    <property type="molecule type" value="Genomic_DNA"/>
</dbReference>
<dbReference type="Proteomes" id="UP000636479">
    <property type="component" value="Unassembled WGS sequence"/>
</dbReference>
<dbReference type="OrthoDB" id="3365698at2759"/>
<gene>
    <name evidence="1" type="ORF">MIND_00283000</name>
</gene>